<evidence type="ECO:0000313" key="1">
    <source>
        <dbReference type="EMBL" id="KAI4323978.1"/>
    </source>
</evidence>
<comment type="caution">
    <text evidence="1">The sequence shown here is derived from an EMBL/GenBank/DDBJ whole genome shotgun (WGS) entry which is preliminary data.</text>
</comment>
<protein>
    <submittedName>
        <fullName evidence="1">Uncharacterized protein</fullName>
    </submittedName>
</protein>
<dbReference type="Proteomes" id="UP000828941">
    <property type="component" value="Chromosome 9"/>
</dbReference>
<sequence length="267" mass="30781">MSAVVSALSSSTHPATAASNSTRHTADFHRTIWGNHFLAYASDNMEVEVGKMKQQREMITEDVRMKFLSTMKDHNLSHKLNFIDSVQRLGVSYHFESEIDEALKQIYNSCTKNNIITHDDDLYSLGLLFRLLRQQGYRISSGVFNKFKDETGNFSARLQNDVQGLLSLYEAAQYRVKEEKILEEALDFTQNHLVRSLKNQQSPSLAPHVKHSLNRPLHKGMPRLEARYYMSFYEEDPAHDKVLLTFAKLDFNILQKLHQKELSSVTK</sequence>
<accession>A0ACB9MIZ6</accession>
<name>A0ACB9MIZ6_BAUVA</name>
<reference evidence="1 2" key="1">
    <citation type="journal article" date="2022" name="DNA Res.">
        <title>Chromosomal-level genome assembly of the orchid tree Bauhinia variegata (Leguminosae; Cercidoideae) supports the allotetraploid origin hypothesis of Bauhinia.</title>
        <authorList>
            <person name="Zhong Y."/>
            <person name="Chen Y."/>
            <person name="Zheng D."/>
            <person name="Pang J."/>
            <person name="Liu Y."/>
            <person name="Luo S."/>
            <person name="Meng S."/>
            <person name="Qian L."/>
            <person name="Wei D."/>
            <person name="Dai S."/>
            <person name="Zhou R."/>
        </authorList>
    </citation>
    <scope>NUCLEOTIDE SEQUENCE [LARGE SCALE GENOMIC DNA]</scope>
    <source>
        <strain evidence="1">BV-YZ2020</strain>
    </source>
</reference>
<organism evidence="1 2">
    <name type="scientific">Bauhinia variegata</name>
    <name type="common">Purple orchid tree</name>
    <name type="synonym">Phanera variegata</name>
    <dbReference type="NCBI Taxonomy" id="167791"/>
    <lineage>
        <taxon>Eukaryota</taxon>
        <taxon>Viridiplantae</taxon>
        <taxon>Streptophyta</taxon>
        <taxon>Embryophyta</taxon>
        <taxon>Tracheophyta</taxon>
        <taxon>Spermatophyta</taxon>
        <taxon>Magnoliopsida</taxon>
        <taxon>eudicotyledons</taxon>
        <taxon>Gunneridae</taxon>
        <taxon>Pentapetalae</taxon>
        <taxon>rosids</taxon>
        <taxon>fabids</taxon>
        <taxon>Fabales</taxon>
        <taxon>Fabaceae</taxon>
        <taxon>Cercidoideae</taxon>
        <taxon>Cercideae</taxon>
        <taxon>Bauhiniinae</taxon>
        <taxon>Bauhinia</taxon>
    </lineage>
</organism>
<gene>
    <name evidence="1" type="ORF">L6164_023547</name>
</gene>
<dbReference type="EMBL" id="CM039434">
    <property type="protein sequence ID" value="KAI4323978.1"/>
    <property type="molecule type" value="Genomic_DNA"/>
</dbReference>
<proteinExistence type="predicted"/>
<evidence type="ECO:0000313" key="2">
    <source>
        <dbReference type="Proteomes" id="UP000828941"/>
    </source>
</evidence>
<keyword evidence="2" id="KW-1185">Reference proteome</keyword>